<keyword evidence="2" id="KW-1185">Reference proteome</keyword>
<organism evidence="1 2">
    <name type="scientific">Rhizopogon vesiculosus</name>
    <dbReference type="NCBI Taxonomy" id="180088"/>
    <lineage>
        <taxon>Eukaryota</taxon>
        <taxon>Fungi</taxon>
        <taxon>Dikarya</taxon>
        <taxon>Basidiomycota</taxon>
        <taxon>Agaricomycotina</taxon>
        <taxon>Agaricomycetes</taxon>
        <taxon>Agaricomycetidae</taxon>
        <taxon>Boletales</taxon>
        <taxon>Suillineae</taxon>
        <taxon>Rhizopogonaceae</taxon>
        <taxon>Rhizopogon</taxon>
    </lineage>
</organism>
<gene>
    <name evidence="1" type="ORF">AZE42_12610</name>
</gene>
<evidence type="ECO:0000313" key="1">
    <source>
        <dbReference type="EMBL" id="OJA11463.1"/>
    </source>
</evidence>
<sequence>MRLANLIEIERKLFSCETMNSLEEKVPNKETKLKSFLRNRKRYEKKPYELDPSLRGIMRDS</sequence>
<dbReference type="EMBL" id="LVVM01005063">
    <property type="protein sequence ID" value="OJA11463.1"/>
    <property type="molecule type" value="Genomic_DNA"/>
</dbReference>
<evidence type="ECO:0000313" key="2">
    <source>
        <dbReference type="Proteomes" id="UP000183567"/>
    </source>
</evidence>
<dbReference type="Proteomes" id="UP000183567">
    <property type="component" value="Unassembled WGS sequence"/>
</dbReference>
<dbReference type="AlphaFoldDB" id="A0A1J8PSH6"/>
<protein>
    <submittedName>
        <fullName evidence="1">Uncharacterized protein</fullName>
    </submittedName>
</protein>
<proteinExistence type="predicted"/>
<comment type="caution">
    <text evidence="1">The sequence shown here is derived from an EMBL/GenBank/DDBJ whole genome shotgun (WGS) entry which is preliminary data.</text>
</comment>
<reference evidence="1 2" key="1">
    <citation type="submission" date="2016-03" db="EMBL/GenBank/DDBJ databases">
        <title>Comparative genomics of the ectomycorrhizal sister species Rhizopogon vinicolor and Rhizopogon vesiculosus (Basidiomycota: Boletales) reveals a divergence of the mating type B locus.</title>
        <authorList>
            <person name="Mujic A.B."/>
            <person name="Kuo A."/>
            <person name="Tritt A."/>
            <person name="Lipzen A."/>
            <person name="Chen C."/>
            <person name="Johnson J."/>
            <person name="Sharma A."/>
            <person name="Barry K."/>
            <person name="Grigoriev I.V."/>
            <person name="Spatafora J.W."/>
        </authorList>
    </citation>
    <scope>NUCLEOTIDE SEQUENCE [LARGE SCALE GENOMIC DNA]</scope>
    <source>
        <strain evidence="1 2">AM-OR11-056</strain>
    </source>
</reference>
<accession>A0A1J8PSH6</accession>
<name>A0A1J8PSH6_9AGAM</name>